<dbReference type="PANTHER" id="PTHR23342:SF0">
    <property type="entry name" value="N-ACETYLGLUTAMATE SYNTHASE, MITOCHONDRIAL"/>
    <property type="match status" value="1"/>
</dbReference>
<evidence type="ECO:0000256" key="4">
    <source>
        <dbReference type="ARBA" id="ARBA00048141"/>
    </source>
</evidence>
<feature type="site" description="Transition state stabilizer" evidence="5">
    <location>
        <position position="40"/>
    </location>
</feature>
<feature type="domain" description="N-acetyltransferase" evidence="6">
    <location>
        <begin position="287"/>
        <end position="433"/>
    </location>
</feature>
<dbReference type="GO" id="GO:0004042">
    <property type="term" value="F:L-glutamate N-acetyltransferase activity"/>
    <property type="evidence" value="ECO:0007669"/>
    <property type="project" value="TreeGrafter"/>
</dbReference>
<evidence type="ECO:0000313" key="8">
    <source>
        <dbReference type="Proteomes" id="UP000199400"/>
    </source>
</evidence>
<dbReference type="EMBL" id="FOMX01000012">
    <property type="protein sequence ID" value="SFE36378.1"/>
    <property type="molecule type" value="Genomic_DNA"/>
</dbReference>
<evidence type="ECO:0000259" key="6">
    <source>
        <dbReference type="PROSITE" id="PS51731"/>
    </source>
</evidence>
<dbReference type="STRING" id="54.SAMN02745121_04025"/>
<dbReference type="InterPro" id="IPR011242">
    <property type="entry name" value="ArgB_GNAT"/>
</dbReference>
<dbReference type="PROSITE" id="PS51731">
    <property type="entry name" value="GNAT_NAGS"/>
    <property type="match status" value="1"/>
</dbReference>
<dbReference type="Pfam" id="PF00696">
    <property type="entry name" value="AA_kinase"/>
    <property type="match status" value="1"/>
</dbReference>
<dbReference type="InterPro" id="IPR001048">
    <property type="entry name" value="Asp/Glu/Uridylate_kinase"/>
</dbReference>
<accession>A0A1I1ZYB7</accession>
<organism evidence="7 8">
    <name type="scientific">Nannocystis exedens</name>
    <dbReference type="NCBI Taxonomy" id="54"/>
    <lineage>
        <taxon>Bacteria</taxon>
        <taxon>Pseudomonadati</taxon>
        <taxon>Myxococcota</taxon>
        <taxon>Polyangia</taxon>
        <taxon>Nannocystales</taxon>
        <taxon>Nannocystaceae</taxon>
        <taxon>Nannocystis</taxon>
    </lineage>
</organism>
<dbReference type="CDD" id="cd04264">
    <property type="entry name" value="DUF619-NAGS"/>
    <property type="match status" value="1"/>
</dbReference>
<evidence type="ECO:0000256" key="3">
    <source>
        <dbReference type="ARBA" id="ARBA00022679"/>
    </source>
</evidence>
<dbReference type="PIRSF" id="PIRSF036441">
    <property type="entry name" value="NAGK_DUF619"/>
    <property type="match status" value="1"/>
</dbReference>
<dbReference type="Gene3D" id="3.40.1160.10">
    <property type="entry name" value="Acetylglutamate kinase-like"/>
    <property type="match status" value="1"/>
</dbReference>
<dbReference type="InterPro" id="IPR006855">
    <property type="entry name" value="Vertebrate-like_GNAT_dom"/>
</dbReference>
<protein>
    <recommendedName>
        <fullName evidence="2">acetylglutamate kinase</fullName>
        <ecNumber evidence="2">2.7.2.8</ecNumber>
    </recommendedName>
</protein>
<dbReference type="InterPro" id="IPR036393">
    <property type="entry name" value="AceGlu_kinase-like_sf"/>
</dbReference>
<comment type="catalytic activity">
    <reaction evidence="4">
        <text>N-acetyl-L-glutamate + ATP = N-acetyl-L-glutamyl 5-phosphate + ADP</text>
        <dbReference type="Rhea" id="RHEA:14629"/>
        <dbReference type="ChEBI" id="CHEBI:30616"/>
        <dbReference type="ChEBI" id="CHEBI:44337"/>
        <dbReference type="ChEBI" id="CHEBI:57936"/>
        <dbReference type="ChEBI" id="CHEBI:456216"/>
        <dbReference type="EC" id="2.7.2.8"/>
    </reaction>
</comment>
<name>A0A1I1ZYB7_9BACT</name>
<gene>
    <name evidence="7" type="ORF">SAMN02745121_04025</name>
</gene>
<dbReference type="Gene3D" id="3.40.630.30">
    <property type="match status" value="1"/>
</dbReference>
<dbReference type="PANTHER" id="PTHR23342">
    <property type="entry name" value="N-ACETYLGLUTAMATE SYNTHASE"/>
    <property type="match status" value="1"/>
</dbReference>
<reference evidence="8" key="1">
    <citation type="submission" date="2016-10" db="EMBL/GenBank/DDBJ databases">
        <authorList>
            <person name="Varghese N."/>
            <person name="Submissions S."/>
        </authorList>
    </citation>
    <scope>NUCLEOTIDE SEQUENCE [LARGE SCALE GENOMIC DNA]</scope>
    <source>
        <strain evidence="8">ATCC 25963</strain>
    </source>
</reference>
<keyword evidence="3" id="KW-0808">Transferase</keyword>
<dbReference type="SUPFAM" id="SSF53633">
    <property type="entry name" value="Carbamate kinase-like"/>
    <property type="match status" value="1"/>
</dbReference>
<dbReference type="NCBIfam" id="NF003387">
    <property type="entry name" value="PRK04531.1-2"/>
    <property type="match status" value="1"/>
</dbReference>
<sequence>MPNPRELIVKLLRNLGGRKEVEQYLKQFSSVEHKRFAVIKVGGGLLADDLESLASSLNFLHQVGLHPVVVHGVGPQLQAAFEAAGVDPTDWAQRTSPRALEQVRRVFRAENLRLVDMLEEMGARGRPVVGGVFAAELDEGERPGEQRARIVRVDTDAIDSSLKAGSMPVLASIGETAGGQILDLGPDLAAHALALRLQPYKIILLRAQGGLRDEYGDLISAVNLAEDYEPLLAEPWLSKSTRHKLELIHDLLGKLPRASSVSITSPDLLAMELFTHKGSGTLVRRGERIILHESLASVDLPRLAGLLTAAFGRPPVADYFTRKPFRRIYLADSYRAAAILTDEGPIPYLDKFAVTGEAQGEGIGGSLWLRMTRETPKLFWRARVDNPINPWYFQRADGSYTGGAWTVFWTGITDFPTIQECVERALAAPPTLEAAHTIGGAA</sequence>
<keyword evidence="7" id="KW-0418">Kinase</keyword>
<dbReference type="GO" id="GO:0006526">
    <property type="term" value="P:L-arginine biosynthetic process"/>
    <property type="evidence" value="ECO:0007669"/>
    <property type="project" value="InterPro"/>
</dbReference>
<dbReference type="EC" id="2.7.2.8" evidence="2"/>
<feature type="site" description="Transition state stabilizer" evidence="5">
    <location>
        <position position="244"/>
    </location>
</feature>
<comment type="pathway">
    <text evidence="1">Amino-acid biosynthesis; L-arginine biosynthesis; N(2)-acetyl-L-ornithine from L-glutamate: step 2/4.</text>
</comment>
<proteinExistence type="predicted"/>
<evidence type="ECO:0000256" key="5">
    <source>
        <dbReference type="PIRSR" id="PIRSR036441-51"/>
    </source>
</evidence>
<dbReference type="Proteomes" id="UP000199400">
    <property type="component" value="Unassembled WGS sequence"/>
</dbReference>
<evidence type="ECO:0000256" key="1">
    <source>
        <dbReference type="ARBA" id="ARBA00004828"/>
    </source>
</evidence>
<keyword evidence="8" id="KW-1185">Reference proteome</keyword>
<dbReference type="GO" id="GO:0003991">
    <property type="term" value="F:acetylglutamate kinase activity"/>
    <property type="evidence" value="ECO:0007669"/>
    <property type="project" value="UniProtKB-EC"/>
</dbReference>
<dbReference type="RefSeq" id="WP_100793065.1">
    <property type="nucleotide sequence ID" value="NZ_FOMX01000012.1"/>
</dbReference>
<evidence type="ECO:0000256" key="2">
    <source>
        <dbReference type="ARBA" id="ARBA00013065"/>
    </source>
</evidence>
<evidence type="ECO:0000313" key="7">
    <source>
        <dbReference type="EMBL" id="SFE36378.1"/>
    </source>
</evidence>
<dbReference type="GO" id="GO:0005737">
    <property type="term" value="C:cytoplasm"/>
    <property type="evidence" value="ECO:0007669"/>
    <property type="project" value="InterPro"/>
</dbReference>
<dbReference type="Pfam" id="PF04768">
    <property type="entry name" value="NAT"/>
    <property type="match status" value="1"/>
</dbReference>
<dbReference type="AlphaFoldDB" id="A0A1I1ZYB7"/>
<dbReference type="NCBIfam" id="NF003386">
    <property type="entry name" value="PRK04531.1-1"/>
    <property type="match status" value="1"/>
</dbReference>